<evidence type="ECO:0000256" key="9">
    <source>
        <dbReference type="RuleBase" id="RU362115"/>
    </source>
</evidence>
<comment type="subcellular location">
    <subcellularLocation>
        <location evidence="2 9">Membrane</location>
        <topology evidence="2 9">Multi-pass membrane protein</topology>
    </subcellularLocation>
</comment>
<keyword evidence="13" id="KW-1185">Reference proteome</keyword>
<keyword evidence="6 9" id="KW-0720">Serine protease</keyword>
<dbReference type="EC" id="3.4.21.105" evidence="9"/>
<dbReference type="AlphaFoldDB" id="A0A5N6NUR7"/>
<dbReference type="PANTHER" id="PTHR22936">
    <property type="entry name" value="RHOMBOID-RELATED"/>
    <property type="match status" value="1"/>
</dbReference>
<comment type="caution">
    <text evidence="12">The sequence shown here is derived from an EMBL/GenBank/DDBJ whole genome shotgun (WGS) entry which is preliminary data.</text>
</comment>
<dbReference type="InterPro" id="IPR035952">
    <property type="entry name" value="Rhomboid-like_sf"/>
</dbReference>
<dbReference type="CDD" id="cd06662">
    <property type="entry name" value="SURF1"/>
    <property type="match status" value="1"/>
</dbReference>
<dbReference type="PROSITE" id="PS50895">
    <property type="entry name" value="SURF1"/>
    <property type="match status" value="1"/>
</dbReference>
<evidence type="ECO:0000256" key="7">
    <source>
        <dbReference type="ARBA" id="ARBA00022989"/>
    </source>
</evidence>
<keyword evidence="7 9" id="KW-1133">Transmembrane helix</keyword>
<dbReference type="Gene3D" id="1.20.1540.10">
    <property type="entry name" value="Rhomboid-like"/>
    <property type="match status" value="1"/>
</dbReference>
<dbReference type="EMBL" id="SZYD01000009">
    <property type="protein sequence ID" value="KAD5317447.1"/>
    <property type="molecule type" value="Genomic_DNA"/>
</dbReference>
<keyword evidence="5 9" id="KW-0378">Hydrolase</keyword>
<dbReference type="FunFam" id="1.20.1540.10:FF:000019">
    <property type="entry name" value="RHOMBOID-like protein"/>
    <property type="match status" value="1"/>
</dbReference>
<feature type="transmembrane region" description="Helical" evidence="9">
    <location>
        <begin position="176"/>
        <end position="194"/>
    </location>
</feature>
<keyword evidence="8 9" id="KW-0472">Membrane</keyword>
<dbReference type="OrthoDB" id="10040024at2759"/>
<dbReference type="GO" id="GO:0004252">
    <property type="term" value="F:serine-type endopeptidase activity"/>
    <property type="evidence" value="ECO:0007669"/>
    <property type="project" value="InterPro"/>
</dbReference>
<evidence type="ECO:0000256" key="4">
    <source>
        <dbReference type="ARBA" id="ARBA00022692"/>
    </source>
</evidence>
<evidence type="ECO:0000256" key="6">
    <source>
        <dbReference type="ARBA" id="ARBA00022825"/>
    </source>
</evidence>
<evidence type="ECO:0000256" key="8">
    <source>
        <dbReference type="ARBA" id="ARBA00023136"/>
    </source>
</evidence>
<sequence length="780" mass="87539">MEEARRPDTRIKVNSRRFGGGNIIHPVEVESSPTSWPAAATAGNQSQTPSPFREVKHFKKWLAWLIPSFVIADTVLFIITMYVNNCPENSVSCIATFLKRLSFQPFKENPLLGPSSSTLEKMGALDVSKVVHDHQGWRLITCIWLHGGLFHLLANMLSLLVIGIRLEREFGFIRIGLLYVISGFGGSLLSALFLQSNISVGASGAVFGLLGGMLSELVTNWTIYTNKMAALLTLVIIIVINLAVGILPHVDNFAHLGGFSSGFLLGFVFLMRPQFGWVSQRYVPAYSLTGPKPKYKSYQRVLWLVSLILVVAGMIAGLVSLLHGVNLNDHCSWCHYMSCVPTSRWSCNTDPVSCTSEQLGNQYTLTCSGSGKNGTYSLDNPNSSMLRSLCSQLYAKFVVIRMDSISKSFLTARRIARASSLKWVQDQPSSSFLYSYSAAAVPELQPAPQPPPPKLTSSSRPQESKRMDKVPAFCPRSYHFWTRHLADLQKTREGMSCYIDQLILSSIEDSTGFKYQEYITEMVIMQVKMLEYRQSRLEMEPIHCNNITPSSDNLDSLEFRRVVCKGVFDDSKSIYVGPRSRSISGVTENGYYLITPLMPLPNSPESLQMPILVNRGWVPRSWRDNSLKVLEEDGSHTKIDSPDNQESSSWWRFWSKKPPITKKAHMSQVMLDEVVGVIRGSEKPSIFVPANDPNSRQWFYVNVAEIADICGLPENTIYIEAVNEKVNPSKPYPIPKDNNALIRSSVMPQDHLNYTFTWYSLSAAVTFMAFKRLQPKKITR</sequence>
<evidence type="ECO:0000256" key="3">
    <source>
        <dbReference type="ARBA" id="ARBA00009045"/>
    </source>
</evidence>
<organism evidence="12 13">
    <name type="scientific">Mikania micrantha</name>
    <name type="common">bitter vine</name>
    <dbReference type="NCBI Taxonomy" id="192012"/>
    <lineage>
        <taxon>Eukaryota</taxon>
        <taxon>Viridiplantae</taxon>
        <taxon>Streptophyta</taxon>
        <taxon>Embryophyta</taxon>
        <taxon>Tracheophyta</taxon>
        <taxon>Spermatophyta</taxon>
        <taxon>Magnoliopsida</taxon>
        <taxon>eudicotyledons</taxon>
        <taxon>Gunneridae</taxon>
        <taxon>Pentapetalae</taxon>
        <taxon>asterids</taxon>
        <taxon>campanulids</taxon>
        <taxon>Asterales</taxon>
        <taxon>Asteraceae</taxon>
        <taxon>Asteroideae</taxon>
        <taxon>Heliantheae alliance</taxon>
        <taxon>Eupatorieae</taxon>
        <taxon>Mikania</taxon>
    </lineage>
</organism>
<dbReference type="InterPro" id="IPR022764">
    <property type="entry name" value="Peptidase_S54_rhomboid_dom"/>
</dbReference>
<evidence type="ECO:0000313" key="13">
    <source>
        <dbReference type="Proteomes" id="UP000326396"/>
    </source>
</evidence>
<evidence type="ECO:0000256" key="5">
    <source>
        <dbReference type="ARBA" id="ARBA00022801"/>
    </source>
</evidence>
<reference evidence="12 13" key="1">
    <citation type="submission" date="2019-05" db="EMBL/GenBank/DDBJ databases">
        <title>Mikania micrantha, genome provides insights into the molecular mechanism of rapid growth.</title>
        <authorList>
            <person name="Liu B."/>
        </authorList>
    </citation>
    <scope>NUCLEOTIDE SEQUENCE [LARGE SCALE GENOMIC DNA]</scope>
    <source>
        <strain evidence="12">NLD-2019</strain>
        <tissue evidence="12">Leaf</tissue>
    </source>
</reference>
<comment type="function">
    <text evidence="9">Serine protease involved in intramembrane proteolysis.</text>
</comment>
<protein>
    <recommendedName>
        <fullName evidence="9">RHOMBOID-like protein</fullName>
        <ecNumber evidence="9">3.4.21.105</ecNumber>
    </recommendedName>
</protein>
<dbReference type="Proteomes" id="UP000326396">
    <property type="component" value="Linkage Group LG17"/>
</dbReference>
<feature type="compositionally biased region" description="Pro residues" evidence="10">
    <location>
        <begin position="445"/>
        <end position="454"/>
    </location>
</feature>
<dbReference type="Pfam" id="PF01694">
    <property type="entry name" value="Rhomboid"/>
    <property type="match status" value="1"/>
</dbReference>
<comment type="similarity">
    <text evidence="3 9">Belongs to the peptidase S54 family.</text>
</comment>
<dbReference type="PANTHER" id="PTHR22936:SF79">
    <property type="entry name" value="RHOMBOID-LIKE PROTEIN 4"/>
    <property type="match status" value="1"/>
</dbReference>
<feature type="transmembrane region" description="Helical" evidence="9">
    <location>
        <begin position="200"/>
        <end position="218"/>
    </location>
</feature>
<keyword evidence="4 9" id="KW-0812">Transmembrane</keyword>
<comment type="catalytic activity">
    <reaction evidence="1 9">
        <text>Cleaves type-1 transmembrane domains using a catalytic dyad composed of serine and histidine that are contributed by different transmembrane domains.</text>
        <dbReference type="EC" id="3.4.21.105"/>
    </reaction>
</comment>
<dbReference type="GO" id="GO:0005794">
    <property type="term" value="C:Golgi apparatus"/>
    <property type="evidence" value="ECO:0007669"/>
    <property type="project" value="UniProtKB-ARBA"/>
</dbReference>
<evidence type="ECO:0000313" key="12">
    <source>
        <dbReference type="EMBL" id="KAD5317447.1"/>
    </source>
</evidence>
<accession>A0A5N6NUR7</accession>
<evidence type="ECO:0000256" key="2">
    <source>
        <dbReference type="ARBA" id="ARBA00004141"/>
    </source>
</evidence>
<feature type="transmembrane region" description="Helical" evidence="9">
    <location>
        <begin position="61"/>
        <end position="82"/>
    </location>
</feature>
<dbReference type="InterPro" id="IPR002994">
    <property type="entry name" value="Surf1/Shy1"/>
</dbReference>
<dbReference type="GO" id="GO:0016020">
    <property type="term" value="C:membrane"/>
    <property type="evidence" value="ECO:0007669"/>
    <property type="project" value="UniProtKB-SubCell"/>
</dbReference>
<feature type="transmembrane region" description="Helical" evidence="9">
    <location>
        <begin position="301"/>
        <end position="322"/>
    </location>
</feature>
<evidence type="ECO:0000256" key="1">
    <source>
        <dbReference type="ARBA" id="ARBA00000156"/>
    </source>
</evidence>
<keyword evidence="9" id="KW-0645">Protease</keyword>
<evidence type="ECO:0000259" key="11">
    <source>
        <dbReference type="Pfam" id="PF01694"/>
    </source>
</evidence>
<proteinExistence type="inferred from homology"/>
<feature type="transmembrane region" description="Helical" evidence="9">
    <location>
        <begin position="253"/>
        <end position="271"/>
    </location>
</feature>
<dbReference type="Pfam" id="PF02104">
    <property type="entry name" value="SURF1"/>
    <property type="match status" value="1"/>
</dbReference>
<dbReference type="SUPFAM" id="SSF144091">
    <property type="entry name" value="Rhomboid-like"/>
    <property type="match status" value="1"/>
</dbReference>
<feature type="region of interest" description="Disordered" evidence="10">
    <location>
        <begin position="444"/>
        <end position="466"/>
    </location>
</feature>
<evidence type="ECO:0000256" key="10">
    <source>
        <dbReference type="SAM" id="MobiDB-lite"/>
    </source>
</evidence>
<name>A0A5N6NUR7_9ASTR</name>
<dbReference type="InterPro" id="IPR002610">
    <property type="entry name" value="Peptidase_S54_rhomboid-like"/>
</dbReference>
<feature type="transmembrane region" description="Helical" evidence="9">
    <location>
        <begin position="230"/>
        <end position="247"/>
    </location>
</feature>
<feature type="transmembrane region" description="Helical" evidence="9">
    <location>
        <begin position="143"/>
        <end position="164"/>
    </location>
</feature>
<gene>
    <name evidence="12" type="ORF">E3N88_17393</name>
</gene>
<dbReference type="GO" id="GO:0006508">
    <property type="term" value="P:proteolysis"/>
    <property type="evidence" value="ECO:0007669"/>
    <property type="project" value="UniProtKB-KW"/>
</dbReference>
<feature type="domain" description="Peptidase S54 rhomboid" evidence="11">
    <location>
        <begin position="134"/>
        <end position="271"/>
    </location>
</feature>